<dbReference type="InterPro" id="IPR011009">
    <property type="entry name" value="Kinase-like_dom_sf"/>
</dbReference>
<dbReference type="GO" id="GO:0035556">
    <property type="term" value="P:intracellular signal transduction"/>
    <property type="evidence" value="ECO:0007669"/>
    <property type="project" value="TreeGrafter"/>
</dbReference>
<sequence>MLEFIMNSVNALTSLLTLSDKPAPAQEAASRHRPTLPPIITNFAPHTPPPRTTNHSDDGTPLTPVYLSAFPSPISDDSDSGLAPVFTLNIPLDTTPMTPHAVDYSNDSDDDLFTPRISVVSPTTPLHSPGSPASPPWIPDEDDLSEYAPSTSSAKVRTRDTPESPLYDPPSPIATHPWRRHHKPTVGPFKFLRALDKGSYGTAFAARDLATNRVVCTKMFSKQRMVQNREFLRGLMLEFVTYKQIASADEESRKWLMELHGVVQDGQRVLLVMDLMKCDLFSVMRDSIPRTTIRRWIAQIALGIDALHGMGIIHRDIKPENILLCPDGMNVRVADFTNAYLAPLPDESSDDDDPTKPPPSLRLLWWRKYSKNNIGTVHYLAPEVVERKWYGLAVDYWALGCVLFDLIVGVPLFPDKATLSEYVQYVREGKSIPDYLDRRAQYLSDEETHLLTGLLCIDPDFRYRLEHLETHRYFIIDSVYGPYPLCLFMRLNEFYHSTGSTFTIVRNLPAPSGAPSHLNDIRHDALQTLVTAQPPCFAKPETCSTCGAESDDEDDLFDMFAWVNPSGMWGNGNAQ</sequence>
<protein>
    <recommendedName>
        <fullName evidence="1">non-specific serine/threonine protein kinase</fullName>
        <ecNumber evidence="1">2.7.11.1</ecNumber>
    </recommendedName>
</protein>
<evidence type="ECO:0000259" key="10">
    <source>
        <dbReference type="PROSITE" id="PS50011"/>
    </source>
</evidence>
<comment type="caution">
    <text evidence="11">The sequence shown here is derived from an EMBL/GenBank/DDBJ whole genome shotgun (WGS) entry which is preliminary data.</text>
</comment>
<evidence type="ECO:0000313" key="12">
    <source>
        <dbReference type="Proteomes" id="UP000308730"/>
    </source>
</evidence>
<dbReference type="Pfam" id="PF00069">
    <property type="entry name" value="Pkinase"/>
    <property type="match status" value="1"/>
</dbReference>
<dbReference type="GO" id="GO:0004674">
    <property type="term" value="F:protein serine/threonine kinase activity"/>
    <property type="evidence" value="ECO:0007669"/>
    <property type="project" value="UniProtKB-KW"/>
</dbReference>
<evidence type="ECO:0000313" key="11">
    <source>
        <dbReference type="EMBL" id="THH27220.1"/>
    </source>
</evidence>
<dbReference type="Gene3D" id="3.30.200.20">
    <property type="entry name" value="Phosphorylase Kinase, domain 1"/>
    <property type="match status" value="1"/>
</dbReference>
<comment type="catalytic activity">
    <reaction evidence="7">
        <text>L-threonyl-[protein] + ATP = O-phospho-L-threonyl-[protein] + ADP + H(+)</text>
        <dbReference type="Rhea" id="RHEA:46608"/>
        <dbReference type="Rhea" id="RHEA-COMP:11060"/>
        <dbReference type="Rhea" id="RHEA-COMP:11605"/>
        <dbReference type="ChEBI" id="CHEBI:15378"/>
        <dbReference type="ChEBI" id="CHEBI:30013"/>
        <dbReference type="ChEBI" id="CHEBI:30616"/>
        <dbReference type="ChEBI" id="CHEBI:61977"/>
        <dbReference type="ChEBI" id="CHEBI:456216"/>
        <dbReference type="EC" id="2.7.11.1"/>
    </reaction>
</comment>
<evidence type="ECO:0000256" key="3">
    <source>
        <dbReference type="ARBA" id="ARBA00022679"/>
    </source>
</evidence>
<evidence type="ECO:0000256" key="8">
    <source>
        <dbReference type="ARBA" id="ARBA00048679"/>
    </source>
</evidence>
<dbReference type="InterPro" id="IPR000719">
    <property type="entry name" value="Prot_kinase_dom"/>
</dbReference>
<accession>A0A4S4MV53</accession>
<keyword evidence="3" id="KW-0808">Transferase</keyword>
<proteinExistence type="predicted"/>
<dbReference type="SUPFAM" id="SSF56112">
    <property type="entry name" value="Protein kinase-like (PK-like)"/>
    <property type="match status" value="1"/>
</dbReference>
<keyword evidence="6" id="KW-0067">ATP-binding</keyword>
<reference evidence="11 12" key="1">
    <citation type="submission" date="2019-02" db="EMBL/GenBank/DDBJ databases">
        <title>Genome sequencing of the rare red list fungi Antrodiella citrinella (Flaviporus citrinellus).</title>
        <authorList>
            <person name="Buettner E."/>
            <person name="Kellner H."/>
        </authorList>
    </citation>
    <scope>NUCLEOTIDE SEQUENCE [LARGE SCALE GENOMIC DNA]</scope>
    <source>
        <strain evidence="11 12">DSM 108506</strain>
    </source>
</reference>
<evidence type="ECO:0000256" key="6">
    <source>
        <dbReference type="ARBA" id="ARBA00022840"/>
    </source>
</evidence>
<dbReference type="GO" id="GO:0005524">
    <property type="term" value="F:ATP binding"/>
    <property type="evidence" value="ECO:0007669"/>
    <property type="project" value="UniProtKB-KW"/>
</dbReference>
<dbReference type="InterPro" id="IPR008271">
    <property type="entry name" value="Ser/Thr_kinase_AS"/>
</dbReference>
<keyword evidence="2" id="KW-0723">Serine/threonine-protein kinase</keyword>
<keyword evidence="12" id="KW-1185">Reference proteome</keyword>
<dbReference type="EC" id="2.7.11.1" evidence="1"/>
<name>A0A4S4MV53_9APHY</name>
<evidence type="ECO:0000256" key="1">
    <source>
        <dbReference type="ARBA" id="ARBA00012513"/>
    </source>
</evidence>
<dbReference type="OrthoDB" id="10252171at2759"/>
<dbReference type="PANTHER" id="PTHR24356:SF418">
    <property type="entry name" value="SERINE_THREONINE-PROTEIN KINASE WARTS"/>
    <property type="match status" value="1"/>
</dbReference>
<feature type="domain" description="Protein kinase" evidence="10">
    <location>
        <begin position="189"/>
        <end position="474"/>
    </location>
</feature>
<dbReference type="SMART" id="SM00220">
    <property type="entry name" value="S_TKc"/>
    <property type="match status" value="1"/>
</dbReference>
<dbReference type="Proteomes" id="UP000308730">
    <property type="component" value="Unassembled WGS sequence"/>
</dbReference>
<dbReference type="PANTHER" id="PTHR24356">
    <property type="entry name" value="SERINE/THREONINE-PROTEIN KINASE"/>
    <property type="match status" value="1"/>
</dbReference>
<evidence type="ECO:0000256" key="2">
    <source>
        <dbReference type="ARBA" id="ARBA00022527"/>
    </source>
</evidence>
<keyword evidence="4" id="KW-0547">Nucleotide-binding</keyword>
<dbReference type="AlphaFoldDB" id="A0A4S4MV53"/>
<gene>
    <name evidence="11" type="ORF">EUX98_g6968</name>
</gene>
<dbReference type="PROSITE" id="PS50011">
    <property type="entry name" value="PROTEIN_KINASE_DOM"/>
    <property type="match status" value="1"/>
</dbReference>
<evidence type="ECO:0000256" key="7">
    <source>
        <dbReference type="ARBA" id="ARBA00047899"/>
    </source>
</evidence>
<dbReference type="EMBL" id="SGPM01000270">
    <property type="protein sequence ID" value="THH27220.1"/>
    <property type="molecule type" value="Genomic_DNA"/>
</dbReference>
<comment type="catalytic activity">
    <reaction evidence="8">
        <text>L-seryl-[protein] + ATP = O-phospho-L-seryl-[protein] + ADP + H(+)</text>
        <dbReference type="Rhea" id="RHEA:17989"/>
        <dbReference type="Rhea" id="RHEA-COMP:9863"/>
        <dbReference type="Rhea" id="RHEA-COMP:11604"/>
        <dbReference type="ChEBI" id="CHEBI:15378"/>
        <dbReference type="ChEBI" id="CHEBI:29999"/>
        <dbReference type="ChEBI" id="CHEBI:30616"/>
        <dbReference type="ChEBI" id="CHEBI:83421"/>
        <dbReference type="ChEBI" id="CHEBI:456216"/>
        <dbReference type="EC" id="2.7.11.1"/>
    </reaction>
</comment>
<organism evidence="11 12">
    <name type="scientific">Antrodiella citrinella</name>
    <dbReference type="NCBI Taxonomy" id="2447956"/>
    <lineage>
        <taxon>Eukaryota</taxon>
        <taxon>Fungi</taxon>
        <taxon>Dikarya</taxon>
        <taxon>Basidiomycota</taxon>
        <taxon>Agaricomycotina</taxon>
        <taxon>Agaricomycetes</taxon>
        <taxon>Polyporales</taxon>
        <taxon>Steccherinaceae</taxon>
        <taxon>Antrodiella</taxon>
    </lineage>
</organism>
<evidence type="ECO:0000256" key="9">
    <source>
        <dbReference type="SAM" id="MobiDB-lite"/>
    </source>
</evidence>
<feature type="region of interest" description="Disordered" evidence="9">
    <location>
        <begin position="105"/>
        <end position="179"/>
    </location>
</feature>
<evidence type="ECO:0000256" key="4">
    <source>
        <dbReference type="ARBA" id="ARBA00022741"/>
    </source>
</evidence>
<evidence type="ECO:0000256" key="5">
    <source>
        <dbReference type="ARBA" id="ARBA00022777"/>
    </source>
</evidence>
<dbReference type="PROSITE" id="PS00108">
    <property type="entry name" value="PROTEIN_KINASE_ST"/>
    <property type="match status" value="1"/>
</dbReference>
<dbReference type="Gene3D" id="1.10.510.10">
    <property type="entry name" value="Transferase(Phosphotransferase) domain 1"/>
    <property type="match status" value="1"/>
</dbReference>
<keyword evidence="5" id="KW-0418">Kinase</keyword>
<dbReference type="InterPro" id="IPR050236">
    <property type="entry name" value="Ser_Thr_kinase_AGC"/>
</dbReference>